<dbReference type="OrthoDB" id="115249at2"/>
<dbReference type="InterPro" id="IPR001082">
    <property type="entry name" value="Pilin"/>
</dbReference>
<dbReference type="GO" id="GO:0007155">
    <property type="term" value="P:cell adhesion"/>
    <property type="evidence" value="ECO:0007669"/>
    <property type="project" value="InterPro"/>
</dbReference>
<dbReference type="Gene3D" id="3.30.700.10">
    <property type="entry name" value="Glycoprotein, Type 4 Pilin"/>
    <property type="match status" value="1"/>
</dbReference>
<evidence type="ECO:0000313" key="2">
    <source>
        <dbReference type="EMBL" id="PPE69144.1"/>
    </source>
</evidence>
<keyword evidence="3" id="KW-1185">Reference proteome</keyword>
<dbReference type="GO" id="GO:0009289">
    <property type="term" value="C:pilus"/>
    <property type="evidence" value="ECO:0007669"/>
    <property type="project" value="InterPro"/>
</dbReference>
<dbReference type="SUPFAM" id="SSF54523">
    <property type="entry name" value="Pili subunits"/>
    <property type="match status" value="1"/>
</dbReference>
<accession>A0A2S5T2B1</accession>
<protein>
    <submittedName>
        <fullName evidence="2">Prepilin-type cleavage/methylation domain-containing protein</fullName>
    </submittedName>
</protein>
<comment type="caution">
    <text evidence="2">The sequence shown here is derived from an EMBL/GenBank/DDBJ whole genome shotgun (WGS) entry which is preliminary data.</text>
</comment>
<dbReference type="AlphaFoldDB" id="A0A2S5T2B1"/>
<dbReference type="Proteomes" id="UP000239406">
    <property type="component" value="Unassembled WGS sequence"/>
</dbReference>
<proteinExistence type="inferred from homology"/>
<sequence length="150" mass="16275">MIEMVVVLAIIAILALMAVPSMQARLVREQIVEAMPLVDLARRPVASMWSTARELPQDNAAAGLPPPDRIVGNHVSSVRVEDGAVHVTFGNQANGALRGRTLTLRPAVVEDAPVVPVAWVCGHAPVPQRMTVHGRNRTDVPERYLPLNCR</sequence>
<dbReference type="EMBL" id="PSNY01000015">
    <property type="protein sequence ID" value="PPE69144.1"/>
    <property type="molecule type" value="Genomic_DNA"/>
</dbReference>
<evidence type="ECO:0000313" key="3">
    <source>
        <dbReference type="Proteomes" id="UP000239406"/>
    </source>
</evidence>
<dbReference type="InterPro" id="IPR045584">
    <property type="entry name" value="Pilin-like"/>
</dbReference>
<name>A0A2S5T2B1_9BURK</name>
<gene>
    <name evidence="2" type="ORF">C1702_13705</name>
</gene>
<reference evidence="2 3" key="1">
    <citation type="submission" date="2018-02" db="EMBL/GenBank/DDBJ databases">
        <title>Reclassifiation of [Polyangium] brachysporum DSM 7029 as Guopingzhaonella breviflexa gen. nov., sp. nov., a member of the family Comamonadaceae.</title>
        <authorList>
            <person name="Tang B."/>
        </authorList>
    </citation>
    <scope>NUCLEOTIDE SEQUENCE [LARGE SCALE GENOMIC DNA]</scope>
    <source>
        <strain evidence="2 3">DSM 15344</strain>
    </source>
</reference>
<dbReference type="Pfam" id="PF00114">
    <property type="entry name" value="Pilin"/>
    <property type="match status" value="1"/>
</dbReference>
<organism evidence="2 3">
    <name type="scientific">Caldimonas thermodepolymerans</name>
    <dbReference type="NCBI Taxonomy" id="215580"/>
    <lineage>
        <taxon>Bacteria</taxon>
        <taxon>Pseudomonadati</taxon>
        <taxon>Pseudomonadota</taxon>
        <taxon>Betaproteobacteria</taxon>
        <taxon>Burkholderiales</taxon>
        <taxon>Sphaerotilaceae</taxon>
        <taxon>Caldimonas</taxon>
    </lineage>
</organism>
<comment type="similarity">
    <text evidence="1">Belongs to the N-Me-Phe pilin family.</text>
</comment>
<evidence type="ECO:0000256" key="1">
    <source>
        <dbReference type="ARBA" id="ARBA00005233"/>
    </source>
</evidence>